<dbReference type="SUPFAM" id="SSF53335">
    <property type="entry name" value="S-adenosyl-L-methionine-dependent methyltransferases"/>
    <property type="match status" value="1"/>
</dbReference>
<dbReference type="NCBIfam" id="TIGR00308">
    <property type="entry name" value="TRM1"/>
    <property type="match status" value="1"/>
</dbReference>
<protein>
    <recommendedName>
        <fullName evidence="7 9">tRNA (guanine(26)-N(2))-dimethyltransferase</fullName>
        <ecNumber evidence="7 9">2.1.1.216</ecNumber>
    </recommendedName>
</protein>
<name>A0ABM1IGY2_POLDO</name>
<keyword evidence="5 9" id="KW-0819">tRNA processing</keyword>
<proteinExistence type="inferred from homology"/>
<keyword evidence="4 9" id="KW-0949">S-adenosyl-L-methionine</keyword>
<dbReference type="GeneID" id="107067999"/>
<dbReference type="Pfam" id="PF02005">
    <property type="entry name" value="TRM"/>
    <property type="match status" value="1"/>
</dbReference>
<evidence type="ECO:0000256" key="4">
    <source>
        <dbReference type="ARBA" id="ARBA00022691"/>
    </source>
</evidence>
<dbReference type="InterPro" id="IPR002905">
    <property type="entry name" value="Trm1"/>
</dbReference>
<keyword evidence="2 9" id="KW-0489">Methyltransferase</keyword>
<keyword evidence="6 9" id="KW-0694">RNA-binding</keyword>
<evidence type="ECO:0000256" key="5">
    <source>
        <dbReference type="ARBA" id="ARBA00022694"/>
    </source>
</evidence>
<comment type="similarity">
    <text evidence="9">Belongs to the class I-like SAM-binding methyltransferase superfamily. Trm1 family.</text>
</comment>
<accession>A0ABM1IGY2</accession>
<evidence type="ECO:0000256" key="6">
    <source>
        <dbReference type="ARBA" id="ARBA00022884"/>
    </source>
</evidence>
<organism evidence="10 11">
    <name type="scientific">Polistes dominula</name>
    <name type="common">European paper wasp</name>
    <name type="synonym">Vespa dominula</name>
    <dbReference type="NCBI Taxonomy" id="743375"/>
    <lineage>
        <taxon>Eukaryota</taxon>
        <taxon>Metazoa</taxon>
        <taxon>Ecdysozoa</taxon>
        <taxon>Arthropoda</taxon>
        <taxon>Hexapoda</taxon>
        <taxon>Insecta</taxon>
        <taxon>Pterygota</taxon>
        <taxon>Neoptera</taxon>
        <taxon>Endopterygota</taxon>
        <taxon>Hymenoptera</taxon>
        <taxon>Apocrita</taxon>
        <taxon>Aculeata</taxon>
        <taxon>Vespoidea</taxon>
        <taxon>Vespidae</taxon>
        <taxon>Polistinae</taxon>
        <taxon>Polistini</taxon>
        <taxon>Polistes</taxon>
    </lineage>
</organism>
<dbReference type="InterPro" id="IPR042296">
    <property type="entry name" value="tRNA_met_Trm1_C"/>
</dbReference>
<comment type="catalytic activity">
    <reaction evidence="8 9">
        <text>guanosine(26) in tRNA + 2 S-adenosyl-L-methionine = N(2)-dimethylguanosine(26) in tRNA + 2 S-adenosyl-L-homocysteine + 2 H(+)</text>
        <dbReference type="Rhea" id="RHEA:43140"/>
        <dbReference type="Rhea" id="RHEA-COMP:10359"/>
        <dbReference type="Rhea" id="RHEA-COMP:10360"/>
        <dbReference type="ChEBI" id="CHEBI:15378"/>
        <dbReference type="ChEBI" id="CHEBI:57856"/>
        <dbReference type="ChEBI" id="CHEBI:59789"/>
        <dbReference type="ChEBI" id="CHEBI:74269"/>
        <dbReference type="ChEBI" id="CHEBI:74513"/>
        <dbReference type="EC" id="2.1.1.216"/>
    </reaction>
</comment>
<dbReference type="Gene3D" id="3.40.50.150">
    <property type="entry name" value="Vaccinia Virus protein VP39"/>
    <property type="match status" value="1"/>
</dbReference>
<evidence type="ECO:0000256" key="9">
    <source>
        <dbReference type="PROSITE-ProRule" id="PRU00958"/>
    </source>
</evidence>
<dbReference type="PROSITE" id="PS51626">
    <property type="entry name" value="SAM_MT_TRM1"/>
    <property type="match status" value="1"/>
</dbReference>
<dbReference type="InterPro" id="IPR029063">
    <property type="entry name" value="SAM-dependent_MTases_sf"/>
</dbReference>
<dbReference type="Gene3D" id="3.30.56.70">
    <property type="entry name" value="N2,N2-dimethylguanosine tRNA methyltransferase, C-terminal domain"/>
    <property type="match status" value="1"/>
</dbReference>
<dbReference type="RefSeq" id="XP_015179469.1">
    <property type="nucleotide sequence ID" value="XM_015323983.1"/>
</dbReference>
<keyword evidence="10" id="KW-1185">Reference proteome</keyword>
<dbReference type="Proteomes" id="UP000694924">
    <property type="component" value="Unplaced"/>
</dbReference>
<evidence type="ECO:0000313" key="11">
    <source>
        <dbReference type="RefSeq" id="XP_015179469.1"/>
    </source>
</evidence>
<evidence type="ECO:0000256" key="2">
    <source>
        <dbReference type="ARBA" id="ARBA00022603"/>
    </source>
</evidence>
<keyword evidence="1 9" id="KW-0820">tRNA-binding</keyword>
<reference evidence="11" key="1">
    <citation type="submission" date="2025-08" db="UniProtKB">
        <authorList>
            <consortium name="RefSeq"/>
        </authorList>
    </citation>
    <scope>IDENTIFICATION</scope>
    <source>
        <tissue evidence="11">Whole body</tissue>
    </source>
</reference>
<sequence length="491" mass="55190">MDGEKATKIAKLETEKYIKEGEAELLVISKNVFYNPVQEFNRDLSIAVLSLFAEDLRELNEEINVKCDGVKNSNDGSCFKKDGITILEALSATGLRSIRYAKEIKGIKEIIANDLSKEALKAMKENIRHNGVEHIVKPSQEDAILVMYQNKRKGFHAVDLDPYGCPSTFLDAAVQCVINGGILLVTATDMAVLAGNTPETCYVKYGAISLKTKACHEMALRILLQQIASHAGRHGRYIVPLLSVSADFYIRVFVKVIGSQLKCKDNASKTGLVYQCISCESLTIQPIMKVNSNKFSRSHLISDKNCKFCKGEHYVAGPIWIASLHDQTFVSRLLHNIDNMKLTTRKRIKGVLTMINEELDIPLYYTLDRIMSLVKCITPPMILFRSALLNAGYKVSYSHANKFSIKTDAPTDVIWDIVRAWEKLHPAKRPKENVPNKHQALNILDSPMKLNISFELHPEANPFSRRTGLLRFPENPVENWGPLTRAKMNNN</sequence>
<evidence type="ECO:0000256" key="1">
    <source>
        <dbReference type="ARBA" id="ARBA00022555"/>
    </source>
</evidence>
<dbReference type="EC" id="2.1.1.216" evidence="7 9"/>
<dbReference type="PANTHER" id="PTHR10631:SF3">
    <property type="entry name" value="TRNA (GUANINE(26)-N(2))-DIMETHYLTRANSFERASE"/>
    <property type="match status" value="1"/>
</dbReference>
<keyword evidence="3 9" id="KW-0808">Transferase</keyword>
<evidence type="ECO:0000256" key="7">
    <source>
        <dbReference type="ARBA" id="ARBA00039099"/>
    </source>
</evidence>
<evidence type="ECO:0000313" key="10">
    <source>
        <dbReference type="Proteomes" id="UP000694924"/>
    </source>
</evidence>
<evidence type="ECO:0000256" key="8">
    <source>
        <dbReference type="ARBA" id="ARBA00051897"/>
    </source>
</evidence>
<dbReference type="PANTHER" id="PTHR10631">
    <property type="entry name" value="N 2 ,N 2 -DIMETHYLGUANOSINE TRNA METHYLTRANSFERASE"/>
    <property type="match status" value="1"/>
</dbReference>
<gene>
    <name evidence="11" type="primary">LOC107067999</name>
</gene>
<evidence type="ECO:0000256" key="3">
    <source>
        <dbReference type="ARBA" id="ARBA00022679"/>
    </source>
</evidence>